<dbReference type="PANTHER" id="PTHR42855:SF2">
    <property type="entry name" value="DRUG RESISTANCE ABC TRANSPORTER,ATP-BINDING PROTEIN"/>
    <property type="match status" value="1"/>
</dbReference>
<keyword evidence="3 6" id="KW-0067">ATP-binding</keyword>
<dbReference type="Pfam" id="PF00005">
    <property type="entry name" value="ABC_tran"/>
    <property type="match status" value="2"/>
</dbReference>
<evidence type="ECO:0000256" key="3">
    <source>
        <dbReference type="ARBA" id="ARBA00022840"/>
    </source>
</evidence>
<dbReference type="Gene3D" id="1.10.287.380">
    <property type="entry name" value="Valyl-tRNA synthetase, C-terminal domain"/>
    <property type="match status" value="1"/>
</dbReference>
<organism evidence="6 7">
    <name type="scientific">Chengkuizengella marina</name>
    <dbReference type="NCBI Taxonomy" id="2507566"/>
    <lineage>
        <taxon>Bacteria</taxon>
        <taxon>Bacillati</taxon>
        <taxon>Bacillota</taxon>
        <taxon>Bacilli</taxon>
        <taxon>Bacillales</taxon>
        <taxon>Paenibacillaceae</taxon>
        <taxon>Chengkuizengella</taxon>
    </lineage>
</organism>
<dbReference type="CDD" id="cd03221">
    <property type="entry name" value="ABCF_EF-3"/>
    <property type="match status" value="2"/>
</dbReference>
<dbReference type="SMART" id="SM00382">
    <property type="entry name" value="AAA"/>
    <property type="match status" value="2"/>
</dbReference>
<feature type="domain" description="ABC transporter" evidence="5">
    <location>
        <begin position="330"/>
        <end position="545"/>
    </location>
</feature>
<keyword evidence="1" id="KW-0677">Repeat</keyword>
<evidence type="ECO:0000256" key="4">
    <source>
        <dbReference type="SAM" id="MobiDB-lite"/>
    </source>
</evidence>
<proteinExistence type="predicted"/>
<dbReference type="Proteomes" id="UP000448943">
    <property type="component" value="Unassembled WGS sequence"/>
</dbReference>
<reference evidence="6 7" key="1">
    <citation type="submission" date="2019-01" db="EMBL/GenBank/DDBJ databases">
        <title>Chengkuizengella sp. nov., isolated from deep-sea sediment of East Pacific Ocean.</title>
        <authorList>
            <person name="Yang J."/>
            <person name="Lai Q."/>
            <person name="Shao Z."/>
        </authorList>
    </citation>
    <scope>NUCLEOTIDE SEQUENCE [LARGE SCALE GENOMIC DNA]</scope>
    <source>
        <strain evidence="6 7">YPA3-1-1</strain>
    </source>
</reference>
<evidence type="ECO:0000256" key="2">
    <source>
        <dbReference type="ARBA" id="ARBA00022741"/>
    </source>
</evidence>
<dbReference type="GO" id="GO:0005524">
    <property type="term" value="F:ATP binding"/>
    <property type="evidence" value="ECO:0007669"/>
    <property type="project" value="UniProtKB-KW"/>
</dbReference>
<dbReference type="FunFam" id="3.40.50.300:FF:000011">
    <property type="entry name" value="Putative ABC transporter ATP-binding component"/>
    <property type="match status" value="1"/>
</dbReference>
<dbReference type="InterPro" id="IPR032781">
    <property type="entry name" value="ABC_tran_Xtn"/>
</dbReference>
<dbReference type="PROSITE" id="PS50893">
    <property type="entry name" value="ABC_TRANSPORTER_2"/>
    <property type="match status" value="2"/>
</dbReference>
<dbReference type="GO" id="GO:0016887">
    <property type="term" value="F:ATP hydrolysis activity"/>
    <property type="evidence" value="ECO:0007669"/>
    <property type="project" value="InterPro"/>
</dbReference>
<dbReference type="NCBIfam" id="NF000355">
    <property type="entry name" value="ribo_prot_ABC_F"/>
    <property type="match status" value="1"/>
</dbReference>
<feature type="region of interest" description="Disordered" evidence="4">
    <location>
        <begin position="541"/>
        <end position="583"/>
    </location>
</feature>
<comment type="caution">
    <text evidence="6">The sequence shown here is derived from an EMBL/GenBank/DDBJ whole genome shotgun (WGS) entry which is preliminary data.</text>
</comment>
<dbReference type="InterPro" id="IPR017871">
    <property type="entry name" value="ABC_transporter-like_CS"/>
</dbReference>
<dbReference type="InterPro" id="IPR003439">
    <property type="entry name" value="ABC_transporter-like_ATP-bd"/>
</dbReference>
<dbReference type="InterPro" id="IPR032524">
    <property type="entry name" value="ABC_tran_C"/>
</dbReference>
<dbReference type="Gene3D" id="3.40.50.300">
    <property type="entry name" value="P-loop containing nucleotide triphosphate hydrolases"/>
    <property type="match status" value="2"/>
</dbReference>
<dbReference type="Pfam" id="PF12848">
    <property type="entry name" value="ABC_tran_Xtn"/>
    <property type="match status" value="1"/>
</dbReference>
<evidence type="ECO:0000313" key="7">
    <source>
        <dbReference type="Proteomes" id="UP000448943"/>
    </source>
</evidence>
<dbReference type="OrthoDB" id="9762369at2"/>
<dbReference type="SUPFAM" id="SSF52540">
    <property type="entry name" value="P-loop containing nucleoside triphosphate hydrolases"/>
    <property type="match status" value="2"/>
</dbReference>
<feature type="domain" description="ABC transporter" evidence="5">
    <location>
        <begin position="3"/>
        <end position="262"/>
    </location>
</feature>
<accession>A0A6N9Q0N8</accession>
<dbReference type="Pfam" id="PF16326">
    <property type="entry name" value="ABC_tran_CTD"/>
    <property type="match status" value="1"/>
</dbReference>
<dbReference type="InterPro" id="IPR003593">
    <property type="entry name" value="AAA+_ATPase"/>
</dbReference>
<protein>
    <submittedName>
        <fullName evidence="6">ABC transporter ATP-binding protein</fullName>
    </submittedName>
</protein>
<dbReference type="GO" id="GO:0003677">
    <property type="term" value="F:DNA binding"/>
    <property type="evidence" value="ECO:0007669"/>
    <property type="project" value="InterPro"/>
</dbReference>
<keyword evidence="2" id="KW-0547">Nucleotide-binding</keyword>
<dbReference type="InterPro" id="IPR037118">
    <property type="entry name" value="Val-tRNA_synth_C_sf"/>
</dbReference>
<dbReference type="PROSITE" id="PS00211">
    <property type="entry name" value="ABC_TRANSPORTER_1"/>
    <property type="match status" value="2"/>
</dbReference>
<gene>
    <name evidence="6" type="ORF">ERL59_05905</name>
</gene>
<sequence>MLLQASNISKSYGIETILSNASIQIEKQERIGIVGVNGAGKSTLMKIIAGELSPSSGDIFKAKEVSIGYLAQNSGLHSDKTIWNEMLSIYEQVLKMETELRMLEQQMSDPQVIENTKLYEQTLERYSKLSDTFKEQGGYEIDANIRGILHGMGFAKIPSESRIENLSGGQKTRLALAKLLLQSPDVLLLDEPTNYLDLTTLSWLESFLRSYDGAVVVVSHDRYFLDALVNVIYEIERTTSKRYTGNYTRYLELKAQDFEIESKKYEKQQAEISKMQDFVQKNLARASTTKRAQSRRKALEKMEVLDKPSEGLKKAHFTFQIEKRTGNDVLKVNDISFEFEENSPLFKNVTFQLYRGDSIALIGPNGTGKSTLLNTLLKKYKPTSGTMDWGSNIKLGFYDQEQKNLNEHNTVLDELWDEYPHLEEKRIRTVLGNFLFSGDDVLKKISSLSGGEKARVSLAKLMLLNANVLILDEPTNHLDLLSREVLESALMDYEGTLFFISHDRYFLNKLAEKVFELSPDGMTHFLGNFDDYVEKKAELEEEKLEKQNSKPTNKDNKEDMENNNKNSYELDKKKKRDERNRERRVKALEKSIHDLEEEISEIEKELADPEIFNNYVLVQEKTELIEQKKAKLKDDYEEWETLV</sequence>
<name>A0A6N9Q0N8_9BACL</name>
<dbReference type="RefSeq" id="WP_160645273.1">
    <property type="nucleotide sequence ID" value="NZ_SIJB01000014.1"/>
</dbReference>
<dbReference type="EMBL" id="SIJB01000014">
    <property type="protein sequence ID" value="NBI28485.1"/>
    <property type="molecule type" value="Genomic_DNA"/>
</dbReference>
<evidence type="ECO:0000259" key="5">
    <source>
        <dbReference type="PROSITE" id="PS50893"/>
    </source>
</evidence>
<keyword evidence="7" id="KW-1185">Reference proteome</keyword>
<dbReference type="PANTHER" id="PTHR42855">
    <property type="entry name" value="ABC TRANSPORTER ATP-BINDING SUBUNIT"/>
    <property type="match status" value="1"/>
</dbReference>
<dbReference type="InterPro" id="IPR027417">
    <property type="entry name" value="P-loop_NTPase"/>
</dbReference>
<evidence type="ECO:0000313" key="6">
    <source>
        <dbReference type="EMBL" id="NBI28485.1"/>
    </source>
</evidence>
<dbReference type="InterPro" id="IPR051309">
    <property type="entry name" value="ABCF_ATPase"/>
</dbReference>
<dbReference type="FunFam" id="3.40.50.300:FF:000309">
    <property type="entry name" value="ABC transporter ATP-binding protein"/>
    <property type="match status" value="1"/>
</dbReference>
<dbReference type="AlphaFoldDB" id="A0A6N9Q0N8"/>
<evidence type="ECO:0000256" key="1">
    <source>
        <dbReference type="ARBA" id="ARBA00022737"/>
    </source>
</evidence>